<organism evidence="2 3">
    <name type="scientific">Pleomorphomonas diazotrophica</name>
    <dbReference type="NCBI Taxonomy" id="1166257"/>
    <lineage>
        <taxon>Bacteria</taxon>
        <taxon>Pseudomonadati</taxon>
        <taxon>Pseudomonadota</taxon>
        <taxon>Alphaproteobacteria</taxon>
        <taxon>Hyphomicrobiales</taxon>
        <taxon>Pleomorphomonadaceae</taxon>
        <taxon>Pleomorphomonas</taxon>
    </lineage>
</organism>
<accession>A0A1I4VK80</accession>
<evidence type="ECO:0000313" key="3">
    <source>
        <dbReference type="Proteomes" id="UP000233491"/>
    </source>
</evidence>
<keyword evidence="1" id="KW-0732">Signal</keyword>
<comment type="caution">
    <text evidence="2">The sequence shown here is derived from an EMBL/GenBank/DDBJ whole genome shotgun (WGS) entry which is preliminary data.</text>
</comment>
<sequence length="123" mass="13109">MKAIIVAALFSLGVTGTVSAAGMTDLGGGFAYAPVGSGQCQVLFDAKYGQPIFRTSKREPSRVVVVGTKKECPKEYNGYKITRLAAGQANGFIYTGVTDAGRRLHVYRKIGSNFTFKVGPKPQ</sequence>
<dbReference type="RefSeq" id="WP_101288962.1">
    <property type="nucleotide sequence ID" value="NZ_FOUQ01000012.1"/>
</dbReference>
<evidence type="ECO:0000256" key="1">
    <source>
        <dbReference type="SAM" id="SignalP"/>
    </source>
</evidence>
<feature type="signal peptide" evidence="1">
    <location>
        <begin position="1"/>
        <end position="20"/>
    </location>
</feature>
<feature type="chain" id="PRO_5015065822" evidence="1">
    <location>
        <begin position="21"/>
        <end position="123"/>
    </location>
</feature>
<evidence type="ECO:0000313" key="2">
    <source>
        <dbReference type="EMBL" id="PKR89654.1"/>
    </source>
</evidence>
<keyword evidence="3" id="KW-1185">Reference proteome</keyword>
<name>A0A1I4VK80_9HYPH</name>
<gene>
    <name evidence="2" type="ORF">CXZ10_09850</name>
</gene>
<dbReference type="EMBL" id="PJNW01000005">
    <property type="protein sequence ID" value="PKR89654.1"/>
    <property type="molecule type" value="Genomic_DNA"/>
</dbReference>
<dbReference type="AlphaFoldDB" id="A0A1I4VK80"/>
<proteinExistence type="predicted"/>
<reference evidence="2 3" key="1">
    <citation type="submission" date="2017-12" db="EMBL/GenBank/DDBJ databases">
        <title>Anaerobic carbon monoxide metabolism by Pleomorphomonas carboxyditropha sp. nov., a new mesophilic hydrogenogenic carboxidotroph.</title>
        <authorList>
            <person name="Esquivel-Elizondo S."/>
            <person name="Krajmalnik-Brown R."/>
        </authorList>
    </citation>
    <scope>NUCLEOTIDE SEQUENCE [LARGE SCALE GENOMIC DNA]</scope>
    <source>
        <strain evidence="2 3">R5-392</strain>
    </source>
</reference>
<protein>
    <submittedName>
        <fullName evidence="2">Uncharacterized protein</fullName>
    </submittedName>
</protein>
<dbReference type="Proteomes" id="UP000233491">
    <property type="component" value="Unassembled WGS sequence"/>
</dbReference>